<dbReference type="InterPro" id="IPR011527">
    <property type="entry name" value="ABC1_TM_dom"/>
</dbReference>
<feature type="transmembrane region" description="Helical" evidence="5">
    <location>
        <begin position="21"/>
        <end position="44"/>
    </location>
</feature>
<organism evidence="7 8">
    <name type="scientific">Selenomonas ruminantium</name>
    <dbReference type="NCBI Taxonomy" id="971"/>
    <lineage>
        <taxon>Bacteria</taxon>
        <taxon>Bacillati</taxon>
        <taxon>Bacillota</taxon>
        <taxon>Negativicutes</taxon>
        <taxon>Selenomonadales</taxon>
        <taxon>Selenomonadaceae</taxon>
        <taxon>Selenomonas</taxon>
    </lineage>
</organism>
<comment type="subcellular location">
    <subcellularLocation>
        <location evidence="1">Cell membrane</location>
        <topology evidence="1">Multi-pass membrane protein</topology>
    </subcellularLocation>
</comment>
<keyword evidence="2 5" id="KW-0812">Transmembrane</keyword>
<proteinExistence type="predicted"/>
<keyword evidence="7" id="KW-0067">ATP-binding</keyword>
<dbReference type="RefSeq" id="WP_074813948.1">
    <property type="nucleotide sequence ID" value="NZ_FOJX01000003.1"/>
</dbReference>
<dbReference type="Proteomes" id="UP000183843">
    <property type="component" value="Unassembled WGS sequence"/>
</dbReference>
<protein>
    <submittedName>
        <fullName evidence="7">ATP-binding cassette, subfamily B, HlyB/CyaB</fullName>
    </submittedName>
</protein>
<reference evidence="7 8" key="1">
    <citation type="submission" date="2016-10" db="EMBL/GenBank/DDBJ databases">
        <authorList>
            <person name="de Groot N.N."/>
        </authorList>
    </citation>
    <scope>NUCLEOTIDE SEQUENCE [LARGE SCALE GENOMIC DNA]</scope>
    <source>
        <strain evidence="7 8">L14</strain>
    </source>
</reference>
<feature type="transmembrane region" description="Helical" evidence="5">
    <location>
        <begin position="56"/>
        <end position="77"/>
    </location>
</feature>
<dbReference type="PROSITE" id="PS50929">
    <property type="entry name" value="ABC_TM1F"/>
    <property type="match status" value="1"/>
</dbReference>
<keyword evidence="3 5" id="KW-1133">Transmembrane helix</keyword>
<evidence type="ECO:0000313" key="8">
    <source>
        <dbReference type="Proteomes" id="UP000183843"/>
    </source>
</evidence>
<evidence type="ECO:0000259" key="6">
    <source>
        <dbReference type="PROSITE" id="PS50929"/>
    </source>
</evidence>
<feature type="domain" description="ABC transmembrane type-1" evidence="6">
    <location>
        <begin position="26"/>
        <end position="161"/>
    </location>
</feature>
<dbReference type="GO" id="GO:0140359">
    <property type="term" value="F:ABC-type transporter activity"/>
    <property type="evidence" value="ECO:0007669"/>
    <property type="project" value="InterPro"/>
</dbReference>
<evidence type="ECO:0000313" key="7">
    <source>
        <dbReference type="EMBL" id="SFA89228.1"/>
    </source>
</evidence>
<dbReference type="GO" id="GO:0005524">
    <property type="term" value="F:ATP binding"/>
    <property type="evidence" value="ECO:0007669"/>
    <property type="project" value="UniProtKB-KW"/>
</dbReference>
<name>A0A1I0WM04_SELRU</name>
<gene>
    <name evidence="7" type="ORF">SAMN05216587_10376</name>
</gene>
<dbReference type="Gene3D" id="1.20.1560.10">
    <property type="entry name" value="ABC transporter type 1, transmembrane domain"/>
    <property type="match status" value="1"/>
</dbReference>
<evidence type="ECO:0000256" key="4">
    <source>
        <dbReference type="ARBA" id="ARBA00023136"/>
    </source>
</evidence>
<keyword evidence="7" id="KW-0547">Nucleotide-binding</keyword>
<dbReference type="Pfam" id="PF00664">
    <property type="entry name" value="ABC_membrane"/>
    <property type="match status" value="1"/>
</dbReference>
<keyword evidence="4 5" id="KW-0472">Membrane</keyword>
<evidence type="ECO:0000256" key="2">
    <source>
        <dbReference type="ARBA" id="ARBA00022692"/>
    </source>
</evidence>
<dbReference type="SUPFAM" id="SSF90123">
    <property type="entry name" value="ABC transporter transmembrane region"/>
    <property type="match status" value="1"/>
</dbReference>
<feature type="transmembrane region" description="Helical" evidence="5">
    <location>
        <begin position="138"/>
        <end position="160"/>
    </location>
</feature>
<accession>A0A1I0WM04</accession>
<sequence>MQFLHNKNFRWVMSTIFYYKRYFLEVVVAAGIFQLLAIVMPVVTQVIFDKVLVNKGVATLDVLALGLLVVILFQFFMDSSKRILFAHTVSKIELLLGTRLMRQILQLPLDFFQRRRIGNIMMKFYALDNIRQFLTKTIIGAGLDLLFTVAFFAVMLPFSWRCSRNSQICV</sequence>
<dbReference type="InterPro" id="IPR036640">
    <property type="entry name" value="ABC1_TM_sf"/>
</dbReference>
<evidence type="ECO:0000256" key="5">
    <source>
        <dbReference type="SAM" id="Phobius"/>
    </source>
</evidence>
<evidence type="ECO:0000256" key="1">
    <source>
        <dbReference type="ARBA" id="ARBA00004651"/>
    </source>
</evidence>
<dbReference type="EMBL" id="FOJX01000003">
    <property type="protein sequence ID" value="SFA89228.1"/>
    <property type="molecule type" value="Genomic_DNA"/>
</dbReference>
<evidence type="ECO:0000256" key="3">
    <source>
        <dbReference type="ARBA" id="ARBA00022989"/>
    </source>
</evidence>
<dbReference type="AlphaFoldDB" id="A0A1I0WM04"/>
<dbReference type="GO" id="GO:0005886">
    <property type="term" value="C:plasma membrane"/>
    <property type="evidence" value="ECO:0007669"/>
    <property type="project" value="UniProtKB-SubCell"/>
</dbReference>